<proteinExistence type="predicted"/>
<evidence type="ECO:0000256" key="2">
    <source>
        <dbReference type="ARBA" id="ARBA00022448"/>
    </source>
</evidence>
<evidence type="ECO:0000313" key="14">
    <source>
        <dbReference type="EMBL" id="CDJ64331.1"/>
    </source>
</evidence>
<evidence type="ECO:0000256" key="9">
    <source>
        <dbReference type="ARBA" id="ARBA00069061"/>
    </source>
</evidence>
<dbReference type="SUPFAM" id="SSF55961">
    <property type="entry name" value="Bet v1-like"/>
    <property type="match status" value="1"/>
</dbReference>
<dbReference type="OrthoDB" id="345960at2759"/>
<evidence type="ECO:0000259" key="13">
    <source>
        <dbReference type="PROSITE" id="PS50848"/>
    </source>
</evidence>
<keyword evidence="4" id="KW-0597">Phosphoprotein</keyword>
<dbReference type="GO" id="GO:0006869">
    <property type="term" value="P:lipid transport"/>
    <property type="evidence" value="ECO:0007669"/>
    <property type="project" value="UniProtKB-KW"/>
</dbReference>
<feature type="region of interest" description="Disordered" evidence="12">
    <location>
        <begin position="483"/>
        <end position="565"/>
    </location>
</feature>
<dbReference type="InterPro" id="IPR023393">
    <property type="entry name" value="START-like_dom_sf"/>
</dbReference>
<keyword evidence="15" id="KW-1185">Reference proteome</keyword>
<name>U6MJY3_9EIME</name>
<comment type="subunit">
    <text evidence="8">Interacts with ACOT13/THEM2.</text>
</comment>
<feature type="compositionally biased region" description="Low complexity" evidence="12">
    <location>
        <begin position="506"/>
        <end position="532"/>
    </location>
</feature>
<dbReference type="Pfam" id="PF01852">
    <property type="entry name" value="START"/>
    <property type="match status" value="1"/>
</dbReference>
<evidence type="ECO:0000256" key="5">
    <source>
        <dbReference type="ARBA" id="ARBA00022990"/>
    </source>
</evidence>
<feature type="compositionally biased region" description="Polar residues" evidence="12">
    <location>
        <begin position="483"/>
        <end position="494"/>
    </location>
</feature>
<protein>
    <recommendedName>
        <fullName evidence="9">Phosphatidylcholine transfer protein</fullName>
    </recommendedName>
    <alternativeName>
        <fullName evidence="11">START domain-containing protein 2</fullName>
    </alternativeName>
    <alternativeName>
        <fullName evidence="10">StAR-related lipid transfer protein 2</fullName>
    </alternativeName>
</protein>
<dbReference type="EMBL" id="HG722932">
    <property type="protein sequence ID" value="CDJ64331.1"/>
    <property type="molecule type" value="Genomic_DNA"/>
</dbReference>
<evidence type="ECO:0000256" key="11">
    <source>
        <dbReference type="ARBA" id="ARBA00079049"/>
    </source>
</evidence>
<dbReference type="FunFam" id="3.30.530.20:FF:000017">
    <property type="entry name" value="Phosphatidylcholine transfer protein, putative"/>
    <property type="match status" value="1"/>
</dbReference>
<gene>
    <name evidence="14" type="ORF">ENH_00066000</name>
</gene>
<dbReference type="Proteomes" id="UP000030754">
    <property type="component" value="Unassembled WGS sequence"/>
</dbReference>
<sequence>MKTGKNAPPALSPPCRIVIHSEEPLQSAAESEKGQTQAPPAAGRPPPKQVTAESERNDSCSSICIGGGRGGARNACSPSGSPLSKKAMESIASSAVPRGYLKYWASRAGQDAADIPECEEFELAYSRRAQSLFPFRSTTTEWTVNMAGGGPLLKCALQVFSGIPLLLEGLECLARARWELRSAVSRVGCAGFVVLLMPWGPFMMLVGFFFGGVLGFGLAMANDLCRLRRKTSAATQQKKKIYHLVRWAGYHFASSNAQLQLIFKVVVEYEVLARLGDISKTARAQLRLLYSFLSRDDVGHCLWLYLDYFDAHFEQMTRNEIYMCALVCYVCTQCAASLRKRRNHPVLERMIGMLNDPDIQKIFQRAKTPNSRQARIDERTERCLFYADNSQGVQTFVMKGGDLLQSLHRDCTVGRNGDASDGGSFTDAISDSPVETDGSNEKEEREKTGQDTLAGEFRPLENFNVALSQGFSVERAAPWTVEGTNSSATASPTKQLAVPPPSPINKKQQQQLLPQQRRKASSAPSATRSSSRASRHQQEDTNAEAANGEDTVRRQSVQESKGEEAPARLFKNYEDLINFDITLKHQTPIAPYEFQFLEEREKHDPSDPSWEQTVDQPLISVYKYISPNSPVVIVKAYAKFDGIPLAVLSRNIRDVECRLKWDTTFADYRIVESDVDGCEMIYCVMKAPFPISNRDFLQWRRTVEKPEEGVVKMMLRSADHPSIPEQSGCVRAETLISGYLMRRSSSDPNSSSLFIVAQTDVKGLLPKWLVNSTAARAPVSWVDNLRRACKKYMEALPQEGPT</sequence>
<keyword evidence="7" id="KW-0446">Lipid-binding</keyword>
<evidence type="ECO:0000256" key="1">
    <source>
        <dbReference type="ARBA" id="ARBA00004496"/>
    </source>
</evidence>
<keyword evidence="5" id="KW-0007">Acetylation</keyword>
<evidence type="ECO:0000256" key="8">
    <source>
        <dbReference type="ARBA" id="ARBA00063535"/>
    </source>
</evidence>
<evidence type="ECO:0000313" key="15">
    <source>
        <dbReference type="Proteomes" id="UP000030754"/>
    </source>
</evidence>
<evidence type="ECO:0000256" key="6">
    <source>
        <dbReference type="ARBA" id="ARBA00023055"/>
    </source>
</evidence>
<feature type="compositionally biased region" description="Basic and acidic residues" evidence="12">
    <location>
        <begin position="439"/>
        <end position="449"/>
    </location>
</feature>
<organism evidence="14 15">
    <name type="scientific">Eimeria necatrix</name>
    <dbReference type="NCBI Taxonomy" id="51315"/>
    <lineage>
        <taxon>Eukaryota</taxon>
        <taxon>Sar</taxon>
        <taxon>Alveolata</taxon>
        <taxon>Apicomplexa</taxon>
        <taxon>Conoidasida</taxon>
        <taxon>Coccidia</taxon>
        <taxon>Eucoccidiorida</taxon>
        <taxon>Eimeriorina</taxon>
        <taxon>Eimeriidae</taxon>
        <taxon>Eimeria</taxon>
    </lineage>
</organism>
<dbReference type="GeneID" id="25476735"/>
<dbReference type="PANTHER" id="PTHR19308:SF14">
    <property type="entry name" value="START DOMAIN-CONTAINING PROTEIN"/>
    <property type="match status" value="1"/>
</dbReference>
<keyword evidence="3" id="KW-0963">Cytoplasm</keyword>
<feature type="domain" description="START" evidence="13">
    <location>
        <begin position="606"/>
        <end position="794"/>
    </location>
</feature>
<dbReference type="GO" id="GO:0005829">
    <property type="term" value="C:cytosol"/>
    <property type="evidence" value="ECO:0007669"/>
    <property type="project" value="UniProtKB-ARBA"/>
</dbReference>
<dbReference type="InterPro" id="IPR002913">
    <property type="entry name" value="START_lipid-bd_dom"/>
</dbReference>
<dbReference type="SMART" id="SM00234">
    <property type="entry name" value="START"/>
    <property type="match status" value="1"/>
</dbReference>
<feature type="region of interest" description="Disordered" evidence="12">
    <location>
        <begin position="1"/>
        <end position="56"/>
    </location>
</feature>
<evidence type="ECO:0000256" key="12">
    <source>
        <dbReference type="SAM" id="MobiDB-lite"/>
    </source>
</evidence>
<dbReference type="InterPro" id="IPR051213">
    <property type="entry name" value="START_lipid_transfer"/>
</dbReference>
<dbReference type="PROSITE" id="PS50848">
    <property type="entry name" value="START"/>
    <property type="match status" value="1"/>
</dbReference>
<comment type="subcellular location">
    <subcellularLocation>
        <location evidence="1">Cytoplasm</location>
    </subcellularLocation>
</comment>
<reference evidence="14" key="2">
    <citation type="submission" date="2013-10" db="EMBL/GenBank/DDBJ databases">
        <authorList>
            <person name="Aslett M."/>
        </authorList>
    </citation>
    <scope>NUCLEOTIDE SEQUENCE [LARGE SCALE GENOMIC DNA]</scope>
    <source>
        <strain evidence="14">Houghton</strain>
    </source>
</reference>
<dbReference type="Gene3D" id="3.30.530.20">
    <property type="match status" value="1"/>
</dbReference>
<evidence type="ECO:0000256" key="7">
    <source>
        <dbReference type="ARBA" id="ARBA00023121"/>
    </source>
</evidence>
<keyword evidence="2" id="KW-0813">Transport</keyword>
<evidence type="ECO:0000256" key="3">
    <source>
        <dbReference type="ARBA" id="ARBA00022490"/>
    </source>
</evidence>
<accession>U6MJY3</accession>
<reference evidence="14" key="1">
    <citation type="submission" date="2013-10" db="EMBL/GenBank/DDBJ databases">
        <title>Genomic analysis of the causative agents of coccidiosis in chickens.</title>
        <authorList>
            <person name="Reid A.J."/>
            <person name="Blake D."/>
            <person name="Billington K."/>
            <person name="Browne H."/>
            <person name="Dunn M."/>
            <person name="Hung S."/>
            <person name="Kawahara F."/>
            <person name="Miranda-Saavedra D."/>
            <person name="Mourier T."/>
            <person name="Nagra H."/>
            <person name="Otto T.D."/>
            <person name="Rawlings N."/>
            <person name="Sanchez A."/>
            <person name="Sanders M."/>
            <person name="Subramaniam C."/>
            <person name="Tay Y."/>
            <person name="Dear P."/>
            <person name="Doerig C."/>
            <person name="Gruber A."/>
            <person name="Parkinson J."/>
            <person name="Shirley M."/>
            <person name="Wan K.L."/>
            <person name="Berriman M."/>
            <person name="Tomley F."/>
            <person name="Pain A."/>
        </authorList>
    </citation>
    <scope>NUCLEOTIDE SEQUENCE [LARGE SCALE GENOMIC DNA]</scope>
    <source>
        <strain evidence="14">Houghton</strain>
    </source>
</reference>
<feature type="region of interest" description="Disordered" evidence="12">
    <location>
        <begin position="415"/>
        <end position="456"/>
    </location>
</feature>
<dbReference type="PANTHER" id="PTHR19308">
    <property type="entry name" value="PHOSPHATIDYLCHOLINE TRANSFER PROTEIN"/>
    <property type="match status" value="1"/>
</dbReference>
<dbReference type="AlphaFoldDB" id="U6MJY3"/>
<evidence type="ECO:0000256" key="4">
    <source>
        <dbReference type="ARBA" id="ARBA00022553"/>
    </source>
</evidence>
<keyword evidence="6" id="KW-0445">Lipid transport</keyword>
<dbReference type="RefSeq" id="XP_013432798.1">
    <property type="nucleotide sequence ID" value="XM_013577344.1"/>
</dbReference>
<evidence type="ECO:0000256" key="10">
    <source>
        <dbReference type="ARBA" id="ARBA00077188"/>
    </source>
</evidence>
<dbReference type="CDD" id="cd00177">
    <property type="entry name" value="START"/>
    <property type="match status" value="1"/>
</dbReference>
<dbReference type="GO" id="GO:0008289">
    <property type="term" value="F:lipid binding"/>
    <property type="evidence" value="ECO:0007669"/>
    <property type="project" value="UniProtKB-KW"/>
</dbReference>
<dbReference type="VEuPathDB" id="ToxoDB:ENH_00066000"/>